<dbReference type="PANTHER" id="PTHR47572:SF4">
    <property type="entry name" value="LACTONASE DRP35"/>
    <property type="match status" value="1"/>
</dbReference>
<accession>A0A6A5KMD4</accession>
<protein>
    <submittedName>
        <fullName evidence="4">Soluble quino protein glucose dehydrogenase</fullName>
    </submittedName>
</protein>
<evidence type="ECO:0000313" key="5">
    <source>
        <dbReference type="Proteomes" id="UP000800040"/>
    </source>
</evidence>
<dbReference type="InterPro" id="IPR011041">
    <property type="entry name" value="Quinoprot_gluc/sorb_DH_b-prop"/>
</dbReference>
<dbReference type="InterPro" id="IPR011042">
    <property type="entry name" value="6-blade_b-propeller_TolB-like"/>
</dbReference>
<dbReference type="OrthoDB" id="507128at2759"/>
<reference evidence="4" key="1">
    <citation type="submission" date="2020-01" db="EMBL/GenBank/DDBJ databases">
        <authorList>
            <consortium name="DOE Joint Genome Institute"/>
            <person name="Haridas S."/>
            <person name="Albert R."/>
            <person name="Binder M."/>
            <person name="Bloem J."/>
            <person name="Labutti K."/>
            <person name="Salamov A."/>
            <person name="Andreopoulos B."/>
            <person name="Baker S.E."/>
            <person name="Barry K."/>
            <person name="Bills G."/>
            <person name="Bluhm B.H."/>
            <person name="Cannon C."/>
            <person name="Castanera R."/>
            <person name="Culley D.E."/>
            <person name="Daum C."/>
            <person name="Ezra D."/>
            <person name="Gonzalez J.B."/>
            <person name="Henrissat B."/>
            <person name="Kuo A."/>
            <person name="Liang C."/>
            <person name="Lipzen A."/>
            <person name="Lutzoni F."/>
            <person name="Magnuson J."/>
            <person name="Mondo S."/>
            <person name="Nolan M."/>
            <person name="Ohm R."/>
            <person name="Pangilinan J."/>
            <person name="Park H.-J."/>
            <person name="Ramirez L."/>
            <person name="Alfaro M."/>
            <person name="Sun H."/>
            <person name="Tritt A."/>
            <person name="Yoshinaga Y."/>
            <person name="Zwiers L.-H."/>
            <person name="Turgeon B.G."/>
            <person name="Goodwin S.B."/>
            <person name="Spatafora J.W."/>
            <person name="Crous P.W."/>
            <person name="Grigoriev I.V."/>
        </authorList>
    </citation>
    <scope>NUCLEOTIDE SEQUENCE</scope>
    <source>
        <strain evidence="4">P77</strain>
    </source>
</reference>
<dbReference type="Proteomes" id="UP000800040">
    <property type="component" value="Unassembled WGS sequence"/>
</dbReference>
<evidence type="ECO:0000256" key="2">
    <source>
        <dbReference type="SAM" id="SignalP"/>
    </source>
</evidence>
<keyword evidence="5" id="KW-1185">Reference proteome</keyword>
<evidence type="ECO:0000259" key="3">
    <source>
        <dbReference type="Pfam" id="PF22807"/>
    </source>
</evidence>
<dbReference type="Gene3D" id="2.120.10.30">
    <property type="entry name" value="TolB, C-terminal domain"/>
    <property type="match status" value="1"/>
</dbReference>
<feature type="chain" id="PRO_5025510384" evidence="2">
    <location>
        <begin position="22"/>
        <end position="488"/>
    </location>
</feature>
<sequence>MALKHLIAAGLASSVVLTAKAQTTASACASPIAPQHATPSVAPGFRVEVVANGLRDPRGIVFDGEGGLLVVEQEHGISRLRLTGEGPCVRVEGDVESVIEDESLNHGIAISQDGNTLYASSSTTAYAWDYDASQGQTTSDPRDVIQGMEGDGHVTRTLLLSQLVPDMLLVSRGSMSNLDLQALDKTTGVSTIKAFNISNMTSSAYDHASSGLLLGWGLRNSVGIAEHPISGGIYSVENSVDNIERSGETINQNNPGEELNFHGYLNGTTSDVQGGNYGYPSCYAAWNVSEIPNFDGMTGEQFAIGEQNATLNDTFCQDDHIAPRLTFAAHMAPLDIKFNPNGTAAWVTFHGSWNREVPIGYKLSLVEFDSNGSPTAPENSTDAATDIVANPDLSECPGSCFRPVGLAWDSQGRLFMSSDSTGEIYVITKEDGSGVADVSEAANDGSNPSPTPSGGAPSPTGTGAAGRRWSVGSGSYWAAGAAMIGAMV</sequence>
<evidence type="ECO:0000256" key="1">
    <source>
        <dbReference type="SAM" id="MobiDB-lite"/>
    </source>
</evidence>
<dbReference type="PANTHER" id="PTHR47572">
    <property type="entry name" value="LIPOPROTEIN-RELATED"/>
    <property type="match status" value="1"/>
</dbReference>
<dbReference type="AlphaFoldDB" id="A0A6A5KMD4"/>
<dbReference type="InterPro" id="IPR054539">
    <property type="entry name" value="Beta-prop_PDH"/>
</dbReference>
<proteinExistence type="predicted"/>
<name>A0A6A5KMD4_9PLEO</name>
<dbReference type="SUPFAM" id="SSF50952">
    <property type="entry name" value="Soluble quinoprotein glucose dehydrogenase"/>
    <property type="match status" value="1"/>
</dbReference>
<organism evidence="4 5">
    <name type="scientific">Decorospora gaudefroyi</name>
    <dbReference type="NCBI Taxonomy" id="184978"/>
    <lineage>
        <taxon>Eukaryota</taxon>
        <taxon>Fungi</taxon>
        <taxon>Dikarya</taxon>
        <taxon>Ascomycota</taxon>
        <taxon>Pezizomycotina</taxon>
        <taxon>Dothideomycetes</taxon>
        <taxon>Pleosporomycetidae</taxon>
        <taxon>Pleosporales</taxon>
        <taxon>Pleosporineae</taxon>
        <taxon>Pleosporaceae</taxon>
        <taxon>Decorospora</taxon>
    </lineage>
</organism>
<evidence type="ECO:0000313" key="4">
    <source>
        <dbReference type="EMBL" id="KAF1835514.1"/>
    </source>
</evidence>
<feature type="region of interest" description="Disordered" evidence="1">
    <location>
        <begin position="436"/>
        <end position="467"/>
    </location>
</feature>
<dbReference type="InterPro" id="IPR051262">
    <property type="entry name" value="SMP-30/CGR1_Lactonase"/>
</dbReference>
<dbReference type="EMBL" id="ML975286">
    <property type="protein sequence ID" value="KAF1835514.1"/>
    <property type="molecule type" value="Genomic_DNA"/>
</dbReference>
<gene>
    <name evidence="4" type="ORF">BDW02DRAFT_286197</name>
</gene>
<feature type="signal peptide" evidence="2">
    <location>
        <begin position="1"/>
        <end position="21"/>
    </location>
</feature>
<feature type="compositionally biased region" description="Low complexity" evidence="1">
    <location>
        <begin position="452"/>
        <end position="466"/>
    </location>
</feature>
<dbReference type="Pfam" id="PF22807">
    <property type="entry name" value="TrAA12"/>
    <property type="match status" value="1"/>
</dbReference>
<keyword evidence="2" id="KW-0732">Signal</keyword>
<feature type="domain" description="Pyrroloquinoline quinone-dependent pyranose dehydrogenase beta-propeller" evidence="3">
    <location>
        <begin position="39"/>
        <end position="429"/>
    </location>
</feature>